<feature type="region of interest" description="Disordered" evidence="1">
    <location>
        <begin position="1"/>
        <end position="30"/>
    </location>
</feature>
<comment type="caution">
    <text evidence="2">The sequence shown here is derived from an EMBL/GenBank/DDBJ whole genome shotgun (WGS) entry which is preliminary data.</text>
</comment>
<dbReference type="Proteomes" id="UP001150879">
    <property type="component" value="Unassembled WGS sequence"/>
</dbReference>
<proteinExistence type="predicted"/>
<evidence type="ECO:0000256" key="1">
    <source>
        <dbReference type="SAM" id="MobiDB-lite"/>
    </source>
</evidence>
<dbReference type="EMBL" id="JAPQKP010000003">
    <property type="protein sequence ID" value="KAJ5200408.1"/>
    <property type="molecule type" value="Genomic_DNA"/>
</dbReference>
<accession>A0A9W9MFL6</accession>
<evidence type="ECO:0000313" key="3">
    <source>
        <dbReference type="Proteomes" id="UP001150879"/>
    </source>
</evidence>
<feature type="non-terminal residue" evidence="2">
    <location>
        <position position="1"/>
    </location>
</feature>
<dbReference type="OrthoDB" id="4369381at2759"/>
<reference evidence="2" key="2">
    <citation type="journal article" date="2023" name="IMA Fungus">
        <title>Comparative genomic study of the Penicillium genus elucidates a diverse pangenome and 15 lateral gene transfer events.</title>
        <authorList>
            <person name="Petersen C."/>
            <person name="Sorensen T."/>
            <person name="Nielsen M.R."/>
            <person name="Sondergaard T.E."/>
            <person name="Sorensen J.L."/>
            <person name="Fitzpatrick D.A."/>
            <person name="Frisvad J.C."/>
            <person name="Nielsen K.L."/>
        </authorList>
    </citation>
    <scope>NUCLEOTIDE SEQUENCE</scope>
    <source>
        <strain evidence="2">IBT 16849</strain>
    </source>
</reference>
<gene>
    <name evidence="2" type="ORF">N7472_005612</name>
</gene>
<evidence type="ECO:0000313" key="2">
    <source>
        <dbReference type="EMBL" id="KAJ5200408.1"/>
    </source>
</evidence>
<organism evidence="2 3">
    <name type="scientific">Penicillium cf. griseofulvum</name>
    <dbReference type="NCBI Taxonomy" id="2972120"/>
    <lineage>
        <taxon>Eukaryota</taxon>
        <taxon>Fungi</taxon>
        <taxon>Dikarya</taxon>
        <taxon>Ascomycota</taxon>
        <taxon>Pezizomycotina</taxon>
        <taxon>Eurotiomycetes</taxon>
        <taxon>Eurotiomycetidae</taxon>
        <taxon>Eurotiales</taxon>
        <taxon>Aspergillaceae</taxon>
        <taxon>Penicillium</taxon>
    </lineage>
</organism>
<name>A0A9W9MFL6_9EURO</name>
<reference evidence="2" key="1">
    <citation type="submission" date="2022-11" db="EMBL/GenBank/DDBJ databases">
        <authorList>
            <person name="Petersen C."/>
        </authorList>
    </citation>
    <scope>NUCLEOTIDE SEQUENCE</scope>
    <source>
        <strain evidence="2">IBT 16849</strain>
    </source>
</reference>
<sequence length="160" mass="18270">RSISDVIDLSSTTDSNSSGPDIDTTDNSNSREALNLTDLITPEPTYLPNIRSRPSTRLKRPVYRLADANILPDFSNNPNNDTDEDITNDNPVEALREVTPNNKGFRGYYRRIIRTRITTEDSEEINIPLYIYIRYTSLALSLRSPYAFLYRAPSKAIRLR</sequence>
<keyword evidence="3" id="KW-1185">Reference proteome</keyword>
<dbReference type="AlphaFoldDB" id="A0A9W9MFL6"/>
<protein>
    <submittedName>
        <fullName evidence="2">Uncharacterized protein</fullName>
    </submittedName>
</protein>